<evidence type="ECO:0008006" key="4">
    <source>
        <dbReference type="Google" id="ProtNLM"/>
    </source>
</evidence>
<gene>
    <name evidence="2" type="ORF">SLEP1_g21321</name>
</gene>
<dbReference type="Proteomes" id="UP001054252">
    <property type="component" value="Unassembled WGS sequence"/>
</dbReference>
<dbReference type="EMBL" id="BPVZ01000031">
    <property type="protein sequence ID" value="GKV09886.1"/>
    <property type="molecule type" value="Genomic_DNA"/>
</dbReference>
<proteinExistence type="predicted"/>
<sequence>MAEKVEVLSQTLAMSSLVKLTTSRSVLRNKIDLFPPELLQKEKKGKAGLRFLEDGTQKFLSVVTVSLQSVSTTRRLVFLQKGWKKVVKKLRLRKGDELSIFLLDRNSRPWTYSIHVEKGATTEREAEADVGGHDAEMVEASVAGAAEGAIGDSSGLQLLADCTVTMVEETFNERAPPSKESDLTARPSFDLNLPPMDSEF</sequence>
<evidence type="ECO:0000313" key="3">
    <source>
        <dbReference type="Proteomes" id="UP001054252"/>
    </source>
</evidence>
<comment type="caution">
    <text evidence="2">The sequence shown here is derived from an EMBL/GenBank/DDBJ whole genome shotgun (WGS) entry which is preliminary data.</text>
</comment>
<dbReference type="AlphaFoldDB" id="A0AAV5JBN0"/>
<organism evidence="2 3">
    <name type="scientific">Rubroshorea leprosula</name>
    <dbReference type="NCBI Taxonomy" id="152421"/>
    <lineage>
        <taxon>Eukaryota</taxon>
        <taxon>Viridiplantae</taxon>
        <taxon>Streptophyta</taxon>
        <taxon>Embryophyta</taxon>
        <taxon>Tracheophyta</taxon>
        <taxon>Spermatophyta</taxon>
        <taxon>Magnoliopsida</taxon>
        <taxon>eudicotyledons</taxon>
        <taxon>Gunneridae</taxon>
        <taxon>Pentapetalae</taxon>
        <taxon>rosids</taxon>
        <taxon>malvids</taxon>
        <taxon>Malvales</taxon>
        <taxon>Dipterocarpaceae</taxon>
        <taxon>Rubroshorea</taxon>
    </lineage>
</organism>
<keyword evidence="3" id="KW-1185">Reference proteome</keyword>
<feature type="region of interest" description="Disordered" evidence="1">
    <location>
        <begin position="172"/>
        <end position="200"/>
    </location>
</feature>
<accession>A0AAV5JBN0</accession>
<reference evidence="2 3" key="1">
    <citation type="journal article" date="2021" name="Commun. Biol.">
        <title>The genome of Shorea leprosula (Dipterocarpaceae) highlights the ecological relevance of drought in aseasonal tropical rainforests.</title>
        <authorList>
            <person name="Ng K.K.S."/>
            <person name="Kobayashi M.J."/>
            <person name="Fawcett J.A."/>
            <person name="Hatakeyama M."/>
            <person name="Paape T."/>
            <person name="Ng C.H."/>
            <person name="Ang C.C."/>
            <person name="Tnah L.H."/>
            <person name="Lee C.T."/>
            <person name="Nishiyama T."/>
            <person name="Sese J."/>
            <person name="O'Brien M.J."/>
            <person name="Copetti D."/>
            <person name="Mohd Noor M.I."/>
            <person name="Ong R.C."/>
            <person name="Putra M."/>
            <person name="Sireger I.Z."/>
            <person name="Indrioko S."/>
            <person name="Kosugi Y."/>
            <person name="Izuno A."/>
            <person name="Isagi Y."/>
            <person name="Lee S.L."/>
            <person name="Shimizu K.K."/>
        </authorList>
    </citation>
    <scope>NUCLEOTIDE SEQUENCE [LARGE SCALE GENOMIC DNA]</scope>
    <source>
        <strain evidence="2">214</strain>
    </source>
</reference>
<name>A0AAV5JBN0_9ROSI</name>
<protein>
    <recommendedName>
        <fullName evidence="4">TF-B3 domain-containing protein</fullName>
    </recommendedName>
</protein>
<evidence type="ECO:0000313" key="2">
    <source>
        <dbReference type="EMBL" id="GKV09886.1"/>
    </source>
</evidence>
<evidence type="ECO:0000256" key="1">
    <source>
        <dbReference type="SAM" id="MobiDB-lite"/>
    </source>
</evidence>